<proteinExistence type="predicted"/>
<reference evidence="1 2" key="1">
    <citation type="journal article" date="2022" name="bioRxiv">
        <title>Genomics of Preaxostyla Flagellates Illuminates Evolutionary Transitions and the Path Towards Mitochondrial Loss.</title>
        <authorList>
            <person name="Novak L.V.F."/>
            <person name="Treitli S.C."/>
            <person name="Pyrih J."/>
            <person name="Halakuc P."/>
            <person name="Pipaliya S.V."/>
            <person name="Vacek V."/>
            <person name="Brzon O."/>
            <person name="Soukal P."/>
            <person name="Eme L."/>
            <person name="Dacks J.B."/>
            <person name="Karnkowska A."/>
            <person name="Elias M."/>
            <person name="Hampl V."/>
        </authorList>
    </citation>
    <scope>NUCLEOTIDE SEQUENCE [LARGE SCALE GENOMIC DNA]</scope>
    <source>
        <strain evidence="1">NAU3</strain>
        <tissue evidence="1">Gut</tissue>
    </source>
</reference>
<name>A0ABQ9XMA9_9EUKA</name>
<comment type="caution">
    <text evidence="1">The sequence shown here is derived from an EMBL/GenBank/DDBJ whole genome shotgun (WGS) entry which is preliminary data.</text>
</comment>
<evidence type="ECO:0000313" key="2">
    <source>
        <dbReference type="Proteomes" id="UP001281761"/>
    </source>
</evidence>
<keyword evidence="2" id="KW-1185">Reference proteome</keyword>
<dbReference type="EMBL" id="JARBJD010000101">
    <property type="protein sequence ID" value="KAK2952649.1"/>
    <property type="molecule type" value="Genomic_DNA"/>
</dbReference>
<protein>
    <submittedName>
        <fullName evidence="1">Uncharacterized protein</fullName>
    </submittedName>
</protein>
<evidence type="ECO:0000313" key="1">
    <source>
        <dbReference type="EMBL" id="KAK2952649.1"/>
    </source>
</evidence>
<sequence>MDLKIVDKFILLVVHIADRNCGPRKKARSSSRSPSRACGCLMVIENGTSSVPSLTLRSPSAMARNSALLMKERSAELESLNTKDTVVVLTNTGQAPRQDNQSAILKAS</sequence>
<accession>A0ABQ9XMA9</accession>
<dbReference type="Proteomes" id="UP001281761">
    <property type="component" value="Unassembled WGS sequence"/>
</dbReference>
<organism evidence="1 2">
    <name type="scientific">Blattamonas nauphoetae</name>
    <dbReference type="NCBI Taxonomy" id="2049346"/>
    <lineage>
        <taxon>Eukaryota</taxon>
        <taxon>Metamonada</taxon>
        <taxon>Preaxostyla</taxon>
        <taxon>Oxymonadida</taxon>
        <taxon>Blattamonas</taxon>
    </lineage>
</organism>
<gene>
    <name evidence="1" type="ORF">BLNAU_12477</name>
</gene>